<feature type="compositionally biased region" description="Polar residues" evidence="1">
    <location>
        <begin position="48"/>
        <end position="58"/>
    </location>
</feature>
<dbReference type="AlphaFoldDB" id="A0AAJ0DKH3"/>
<keyword evidence="3" id="KW-1185">Reference proteome</keyword>
<dbReference type="Proteomes" id="UP001271007">
    <property type="component" value="Unassembled WGS sequence"/>
</dbReference>
<gene>
    <name evidence="2" type="ORF">LTR09_006921</name>
</gene>
<protein>
    <submittedName>
        <fullName evidence="2">Uncharacterized protein</fullName>
    </submittedName>
</protein>
<sequence>MGLFNRLSGGLWSYLSPRKPEVPPTATPQTAPPVRKRGRPPGPRKTSIDNVVRQTKSMSPVERVDSWRVGSSSSVNSGVGRKRKAPMTPSTSSGGRRKAPRLQEEYSDDVSDVEEHDVEEDEEGSEVEEDEVELEAMHDEGEEGASDEEMAEDGYDGADEIDLARSSTPADHESFYDEYAEGDTSLLVSEQDYASPRRKKIISPTQEAFDRGITDAELREQGWDDDHIVLVQKIAMRGYEPLLPHHYKFEWPFYPDALFADDDNAFLTTLSGRFFRGSKALGRLFELGGRVRDCVLLNGRTTPEQQTKKMVKEYIKWADADANLDTTSAIPMLAIECQPSSIPAARLQEKARAKLDKLAARYRTAFRVNQSIERSPTSRASTVLAHPIPTLYAIVASGTLVALVAYNPADENPDVKPIAFFQMNDTAYDVWNALALAIIICHVRNIQIRIAEETGLGVKGPEVKVEVDDPDL</sequence>
<feature type="compositionally biased region" description="Low complexity" evidence="1">
    <location>
        <begin position="67"/>
        <end position="79"/>
    </location>
</feature>
<accession>A0AAJ0DKH3</accession>
<evidence type="ECO:0000256" key="1">
    <source>
        <dbReference type="SAM" id="MobiDB-lite"/>
    </source>
</evidence>
<proteinExistence type="predicted"/>
<reference evidence="2" key="1">
    <citation type="submission" date="2023-04" db="EMBL/GenBank/DDBJ databases">
        <title>Black Yeasts Isolated from many extreme environments.</title>
        <authorList>
            <person name="Coleine C."/>
            <person name="Stajich J.E."/>
            <person name="Selbmann L."/>
        </authorList>
    </citation>
    <scope>NUCLEOTIDE SEQUENCE</scope>
    <source>
        <strain evidence="2">CCFEE 5312</strain>
    </source>
</reference>
<feature type="region of interest" description="Disordered" evidence="1">
    <location>
        <begin position="1"/>
        <end position="152"/>
    </location>
</feature>
<organism evidence="2 3">
    <name type="scientific">Extremus antarcticus</name>
    <dbReference type="NCBI Taxonomy" id="702011"/>
    <lineage>
        <taxon>Eukaryota</taxon>
        <taxon>Fungi</taxon>
        <taxon>Dikarya</taxon>
        <taxon>Ascomycota</taxon>
        <taxon>Pezizomycotina</taxon>
        <taxon>Dothideomycetes</taxon>
        <taxon>Dothideomycetidae</taxon>
        <taxon>Mycosphaerellales</taxon>
        <taxon>Extremaceae</taxon>
        <taxon>Extremus</taxon>
    </lineage>
</organism>
<feature type="compositionally biased region" description="Acidic residues" evidence="1">
    <location>
        <begin position="105"/>
        <end position="152"/>
    </location>
</feature>
<comment type="caution">
    <text evidence="2">The sequence shown here is derived from an EMBL/GenBank/DDBJ whole genome shotgun (WGS) entry which is preliminary data.</text>
</comment>
<name>A0AAJ0DKH3_9PEZI</name>
<evidence type="ECO:0000313" key="2">
    <source>
        <dbReference type="EMBL" id="KAK3051967.1"/>
    </source>
</evidence>
<evidence type="ECO:0000313" key="3">
    <source>
        <dbReference type="Proteomes" id="UP001271007"/>
    </source>
</evidence>
<dbReference type="EMBL" id="JAWDJX010000023">
    <property type="protein sequence ID" value="KAK3051967.1"/>
    <property type="molecule type" value="Genomic_DNA"/>
</dbReference>